<dbReference type="Pfam" id="PF11351">
    <property type="entry name" value="GTA_holin_3TM"/>
    <property type="match status" value="1"/>
</dbReference>
<dbReference type="AlphaFoldDB" id="A0A3B1AUJ6"/>
<keyword evidence="1" id="KW-0812">Transmembrane</keyword>
<accession>A0A3B1AUJ6</accession>
<evidence type="ECO:0000313" key="2">
    <source>
        <dbReference type="EMBL" id="VAX03463.1"/>
    </source>
</evidence>
<evidence type="ECO:0008006" key="3">
    <source>
        <dbReference type="Google" id="ProtNLM"/>
    </source>
</evidence>
<sequence>MSFLTKLLGGGDVVKSVGDTLDNLFTSDEERLEAEREVMKARRNFDYLENKLVAEQNVAQMAVNKQEAKGNGFQSGWRPAIGWIGAVTLAYQFIVYPLLLWTLDDASKAPPQMDSSMMFTIITGMLGIAGMRSFDKLKKTDTKTP</sequence>
<reference evidence="2" key="1">
    <citation type="submission" date="2018-06" db="EMBL/GenBank/DDBJ databases">
        <authorList>
            <person name="Zhirakovskaya E."/>
        </authorList>
    </citation>
    <scope>NUCLEOTIDE SEQUENCE</scope>
</reference>
<gene>
    <name evidence="2" type="ORF">MNBD_GAMMA20-2079</name>
</gene>
<feature type="transmembrane region" description="Helical" evidence="1">
    <location>
        <begin position="80"/>
        <end position="103"/>
    </location>
</feature>
<dbReference type="EMBL" id="UOFU01000328">
    <property type="protein sequence ID" value="VAX03463.1"/>
    <property type="molecule type" value="Genomic_DNA"/>
</dbReference>
<organism evidence="2">
    <name type="scientific">hydrothermal vent metagenome</name>
    <dbReference type="NCBI Taxonomy" id="652676"/>
    <lineage>
        <taxon>unclassified sequences</taxon>
        <taxon>metagenomes</taxon>
        <taxon>ecological metagenomes</taxon>
    </lineage>
</organism>
<proteinExistence type="predicted"/>
<name>A0A3B1AUJ6_9ZZZZ</name>
<keyword evidence="1" id="KW-0472">Membrane</keyword>
<evidence type="ECO:0000256" key="1">
    <source>
        <dbReference type="SAM" id="Phobius"/>
    </source>
</evidence>
<dbReference type="InterPro" id="IPR021497">
    <property type="entry name" value="GTA_holin_3TM"/>
</dbReference>
<protein>
    <recommendedName>
        <fullName evidence="3">Holin of 3TMs, for gene-transfer release</fullName>
    </recommendedName>
</protein>
<feature type="transmembrane region" description="Helical" evidence="1">
    <location>
        <begin position="115"/>
        <end position="134"/>
    </location>
</feature>
<keyword evidence="1" id="KW-1133">Transmembrane helix</keyword>